<evidence type="ECO:0000313" key="1">
    <source>
        <dbReference type="EMBL" id="MET4540621.1"/>
    </source>
</evidence>
<evidence type="ECO:0000313" key="2">
    <source>
        <dbReference type="Proteomes" id="UP001549307"/>
    </source>
</evidence>
<protein>
    <submittedName>
        <fullName evidence="1">Uncharacterized protein</fullName>
    </submittedName>
</protein>
<organism evidence="1 2">
    <name type="scientific">Arthrobacter bambusae</name>
    <dbReference type="NCBI Taxonomy" id="1338426"/>
    <lineage>
        <taxon>Bacteria</taxon>
        <taxon>Bacillati</taxon>
        <taxon>Actinomycetota</taxon>
        <taxon>Actinomycetes</taxon>
        <taxon>Micrococcales</taxon>
        <taxon>Micrococcaceae</taxon>
        <taxon>Arthrobacter</taxon>
    </lineage>
</organism>
<keyword evidence="2" id="KW-1185">Reference proteome</keyword>
<proteinExistence type="predicted"/>
<name>A0ABV2P767_9MICC</name>
<accession>A0ABV2P767</accession>
<dbReference type="EMBL" id="JBEPSN010000005">
    <property type="protein sequence ID" value="MET4540621.1"/>
    <property type="molecule type" value="Genomic_DNA"/>
</dbReference>
<sequence length="639" mass="69094">MNFDTGVADRLIGACRDAARTLQDQRGGRESISTAALTEFRGVFADCFRENVAAERAARSELVHMLEDVARRVQEAKSAAEVEQRRLDQVREWALASGWARAGGGFAVDVGPRPSMEATDRPVVSVETARQGFRVWASGSTGGASSADPDTLDSAVSTFRIQDDSDRGAANRVSAAVSEFEDKCSWVHSDLDAVRGGLRRFLEDNHQDATRLYDIASTFRAAGGSGDLGQITVSNGVLVLATAPMTLSGSALLGYLSTASEADVKALATIPGWQQTLRGMDPSKIGAWWAGMKTGAHTAVNESGFTQVQELLLAAAPAMFGALDGMPALARARANQLNAPSLLRAAEKDLETARKLSGIGQAHHDPNRTKMLENEVAYLKQVEAGQVQLYLYDRDQSRIVEMIGTPGPDTRHVITYVPGTFTGMNIFYTGGVQQVSRYLNNNVPGTVAFVYKDGRFPGEADTAGGPNLARIGEANDEKLARTSGQQLAGFETGMRTDPYLNGAEQTGIGHSWGLANLTSSEVAGARYDKVISLAGAGMLPDWKPQPTTEYSNLYYYDLLVHGQGVPNLITKRGVVWDGNNPIHRDEFEQHYYRGPHDDQLRAINTVEEGNILMENHNLIASDSKDNKKALKDMLGIVTR</sequence>
<gene>
    <name evidence="1" type="ORF">ABIE37_002408</name>
</gene>
<dbReference type="Proteomes" id="UP001549307">
    <property type="component" value="Unassembled WGS sequence"/>
</dbReference>
<reference evidence="1 2" key="1">
    <citation type="submission" date="2024-06" db="EMBL/GenBank/DDBJ databases">
        <title>Sorghum-associated microbial communities from plants grown in Nebraska, USA.</title>
        <authorList>
            <person name="Schachtman D."/>
        </authorList>
    </citation>
    <scope>NUCLEOTIDE SEQUENCE [LARGE SCALE GENOMIC DNA]</scope>
    <source>
        <strain evidence="1 2">3552</strain>
    </source>
</reference>
<dbReference type="RefSeq" id="WP_354229788.1">
    <property type="nucleotide sequence ID" value="NZ_JBEPSN010000005.1"/>
</dbReference>
<dbReference type="GeneID" id="92753344"/>
<comment type="caution">
    <text evidence="1">The sequence shown here is derived from an EMBL/GenBank/DDBJ whole genome shotgun (WGS) entry which is preliminary data.</text>
</comment>